<name>A0A2S7N416_9BACI</name>
<evidence type="ECO:0000256" key="1">
    <source>
        <dbReference type="ARBA" id="ARBA00023015"/>
    </source>
</evidence>
<evidence type="ECO:0000256" key="2">
    <source>
        <dbReference type="ARBA" id="ARBA00023125"/>
    </source>
</evidence>
<comment type="caution">
    <text evidence="5">The sequence shown here is derived from an EMBL/GenBank/DDBJ whole genome shotgun (WGS) entry which is preliminary data.</text>
</comment>
<dbReference type="Proteomes" id="UP000239663">
    <property type="component" value="Unassembled WGS sequence"/>
</dbReference>
<evidence type="ECO:0000313" key="6">
    <source>
        <dbReference type="Proteomes" id="UP000239663"/>
    </source>
</evidence>
<dbReference type="InterPro" id="IPR009057">
    <property type="entry name" value="Homeodomain-like_sf"/>
</dbReference>
<proteinExistence type="predicted"/>
<evidence type="ECO:0000259" key="4">
    <source>
        <dbReference type="PROSITE" id="PS01124"/>
    </source>
</evidence>
<keyword evidence="2" id="KW-0238">DNA-binding</keyword>
<dbReference type="InterPro" id="IPR018060">
    <property type="entry name" value="HTH_AraC"/>
</dbReference>
<gene>
    <name evidence="5" type="ORF">CYL18_02295</name>
</gene>
<feature type="domain" description="HTH araC/xylS-type" evidence="4">
    <location>
        <begin position="307"/>
        <end position="405"/>
    </location>
</feature>
<dbReference type="OrthoDB" id="247151at2"/>
<dbReference type="PROSITE" id="PS00041">
    <property type="entry name" value="HTH_ARAC_FAMILY_1"/>
    <property type="match status" value="1"/>
</dbReference>
<dbReference type="GO" id="GO:0043565">
    <property type="term" value="F:sequence-specific DNA binding"/>
    <property type="evidence" value="ECO:0007669"/>
    <property type="project" value="InterPro"/>
</dbReference>
<keyword evidence="6" id="KW-1185">Reference proteome</keyword>
<dbReference type="AlphaFoldDB" id="A0A2S7N416"/>
<sequence length="413" mass="47440">MLAADRLKDLNKICQIVFSISKIDVRYINEEDTALIQKVKQNIPAVLQNFEDDFRQINDYLKRHPTNSFYYYINCFRQQYIAVGIWNQTTYNGFIMAGPFLSSVPGTDFLSSIISENKIPISEQTALQEFYESLSVVHNSASNSIGELLVNLCSNIFIEAKLITSDPPPSSQSKESIKTLIDENKHIIETVYRQEQEFMQAIMTGDKEKIQNIKVNIHDTYLENRVPESPIRASKNLILVVNTLCRVAAKYGGVHPVYIHEISDKYAILIERAPNMPHLNKVVEVMLDEYCDLVKEYSTLHYSELVKKAVDYIRLNIDSPLTLHGIADAIHANPSHLSRKFKQETGQSVIDFINHKRVESAKIYLHNKQNSITDVAFIVGFNDVNYFSRVFKKFTSMTPSQYMKQHKRKNDGE</sequence>
<dbReference type="RefSeq" id="WP_104847840.1">
    <property type="nucleotide sequence ID" value="NZ_PKOZ01000001.1"/>
</dbReference>
<dbReference type="InterPro" id="IPR020449">
    <property type="entry name" value="Tscrpt_reg_AraC-type_HTH"/>
</dbReference>
<protein>
    <submittedName>
        <fullName evidence="5">AraC family transcriptional regulator</fullName>
    </submittedName>
</protein>
<evidence type="ECO:0000256" key="3">
    <source>
        <dbReference type="ARBA" id="ARBA00023163"/>
    </source>
</evidence>
<dbReference type="Pfam" id="PF12833">
    <property type="entry name" value="HTH_18"/>
    <property type="match status" value="1"/>
</dbReference>
<keyword evidence="1" id="KW-0805">Transcription regulation</keyword>
<accession>A0A2S7N416</accession>
<dbReference type="Gene3D" id="1.10.10.60">
    <property type="entry name" value="Homeodomain-like"/>
    <property type="match status" value="2"/>
</dbReference>
<evidence type="ECO:0000313" key="5">
    <source>
        <dbReference type="EMBL" id="PQD96743.1"/>
    </source>
</evidence>
<dbReference type="PROSITE" id="PS01124">
    <property type="entry name" value="HTH_ARAC_FAMILY_2"/>
    <property type="match status" value="1"/>
</dbReference>
<keyword evidence="3" id="KW-0804">Transcription</keyword>
<dbReference type="InterPro" id="IPR018062">
    <property type="entry name" value="HTH_AraC-typ_CS"/>
</dbReference>
<dbReference type="PRINTS" id="PR00032">
    <property type="entry name" value="HTHARAC"/>
</dbReference>
<dbReference type="PANTHER" id="PTHR43280">
    <property type="entry name" value="ARAC-FAMILY TRANSCRIPTIONAL REGULATOR"/>
    <property type="match status" value="1"/>
</dbReference>
<dbReference type="GO" id="GO:0003700">
    <property type="term" value="F:DNA-binding transcription factor activity"/>
    <property type="evidence" value="ECO:0007669"/>
    <property type="project" value="InterPro"/>
</dbReference>
<dbReference type="PANTHER" id="PTHR43280:SF28">
    <property type="entry name" value="HTH-TYPE TRANSCRIPTIONAL ACTIVATOR RHAS"/>
    <property type="match status" value="1"/>
</dbReference>
<reference evidence="5 6" key="1">
    <citation type="submission" date="2017-12" db="EMBL/GenBank/DDBJ databases">
        <title>Taxonomic description and draft genome of Pradoshia cofamensis Gen. nov., sp. nov., a thermotolerant bacillale isolated from anterior gut of earthworm Eisenia fetida.</title>
        <authorList>
            <person name="Saha T."/>
            <person name="Chakraborty R."/>
        </authorList>
    </citation>
    <scope>NUCLEOTIDE SEQUENCE [LARGE SCALE GENOMIC DNA]</scope>
    <source>
        <strain evidence="5 6">EAG3</strain>
    </source>
</reference>
<dbReference type="SUPFAM" id="SSF46689">
    <property type="entry name" value="Homeodomain-like"/>
    <property type="match status" value="2"/>
</dbReference>
<dbReference type="EMBL" id="PKOZ01000001">
    <property type="protein sequence ID" value="PQD96743.1"/>
    <property type="molecule type" value="Genomic_DNA"/>
</dbReference>
<dbReference type="SMART" id="SM00342">
    <property type="entry name" value="HTH_ARAC"/>
    <property type="match status" value="1"/>
</dbReference>
<organism evidence="5 6">
    <name type="scientific">Pradoshia eiseniae</name>
    <dbReference type="NCBI Taxonomy" id="2064768"/>
    <lineage>
        <taxon>Bacteria</taxon>
        <taxon>Bacillati</taxon>
        <taxon>Bacillota</taxon>
        <taxon>Bacilli</taxon>
        <taxon>Bacillales</taxon>
        <taxon>Bacillaceae</taxon>
        <taxon>Pradoshia</taxon>
    </lineage>
</organism>